<reference evidence="2 3" key="1">
    <citation type="submission" date="2019-05" db="EMBL/GenBank/DDBJ databases">
        <title>Another draft genome of Portunus trituberculatus and its Hox gene families provides insights of decapod evolution.</title>
        <authorList>
            <person name="Jeong J.-H."/>
            <person name="Song I."/>
            <person name="Kim S."/>
            <person name="Choi T."/>
            <person name="Kim D."/>
            <person name="Ryu S."/>
            <person name="Kim W."/>
        </authorList>
    </citation>
    <scope>NUCLEOTIDE SEQUENCE [LARGE SCALE GENOMIC DNA]</scope>
    <source>
        <tissue evidence="2">Muscle</tissue>
    </source>
</reference>
<evidence type="ECO:0000256" key="1">
    <source>
        <dbReference type="SAM" id="Phobius"/>
    </source>
</evidence>
<name>A0A5B7G9C5_PORTR</name>
<gene>
    <name evidence="2" type="ORF">E2C01_047019</name>
</gene>
<accession>A0A5B7G9C5</accession>
<protein>
    <submittedName>
        <fullName evidence="2">Uncharacterized protein</fullName>
    </submittedName>
</protein>
<organism evidence="2 3">
    <name type="scientific">Portunus trituberculatus</name>
    <name type="common">Swimming crab</name>
    <name type="synonym">Neptunus trituberculatus</name>
    <dbReference type="NCBI Taxonomy" id="210409"/>
    <lineage>
        <taxon>Eukaryota</taxon>
        <taxon>Metazoa</taxon>
        <taxon>Ecdysozoa</taxon>
        <taxon>Arthropoda</taxon>
        <taxon>Crustacea</taxon>
        <taxon>Multicrustacea</taxon>
        <taxon>Malacostraca</taxon>
        <taxon>Eumalacostraca</taxon>
        <taxon>Eucarida</taxon>
        <taxon>Decapoda</taxon>
        <taxon>Pleocyemata</taxon>
        <taxon>Brachyura</taxon>
        <taxon>Eubrachyura</taxon>
        <taxon>Portunoidea</taxon>
        <taxon>Portunidae</taxon>
        <taxon>Portuninae</taxon>
        <taxon>Portunus</taxon>
    </lineage>
</organism>
<keyword evidence="1" id="KW-0472">Membrane</keyword>
<dbReference type="Proteomes" id="UP000324222">
    <property type="component" value="Unassembled WGS sequence"/>
</dbReference>
<feature type="transmembrane region" description="Helical" evidence="1">
    <location>
        <begin position="66"/>
        <end position="87"/>
    </location>
</feature>
<evidence type="ECO:0000313" key="3">
    <source>
        <dbReference type="Proteomes" id="UP000324222"/>
    </source>
</evidence>
<evidence type="ECO:0000313" key="2">
    <source>
        <dbReference type="EMBL" id="MPC53134.1"/>
    </source>
</evidence>
<comment type="caution">
    <text evidence="2">The sequence shown here is derived from an EMBL/GenBank/DDBJ whole genome shotgun (WGS) entry which is preliminary data.</text>
</comment>
<dbReference type="EMBL" id="VSRR010011403">
    <property type="protein sequence ID" value="MPC53134.1"/>
    <property type="molecule type" value="Genomic_DNA"/>
</dbReference>
<proteinExistence type="predicted"/>
<keyword evidence="1" id="KW-1133">Transmembrane helix</keyword>
<keyword evidence="3" id="KW-1185">Reference proteome</keyword>
<sequence length="106" mass="10962">MIRSRVMAACGRECRNVAAAWEQAGSHSRATRTPALRLVPVPATPRHALPLHLAPGALFLHPRKRLLGFGIIAAFHCFIGMCGGATLPGGREASAGEGGRGVGKGG</sequence>
<keyword evidence="1" id="KW-0812">Transmembrane</keyword>
<dbReference type="AlphaFoldDB" id="A0A5B7G9C5"/>